<reference evidence="2 3" key="1">
    <citation type="journal article" date="2017" name="Curr. Biol.">
        <title>The Evolution of Venom by Co-option of Single-Copy Genes.</title>
        <authorList>
            <person name="Martinson E.O."/>
            <person name="Mrinalini"/>
            <person name="Kelkar Y.D."/>
            <person name="Chang C.H."/>
            <person name="Werren J.H."/>
        </authorList>
    </citation>
    <scope>NUCLEOTIDE SEQUENCE [LARGE SCALE GENOMIC DNA]</scope>
    <source>
        <strain evidence="2 3">Alberta</strain>
        <tissue evidence="2">Whole body</tissue>
    </source>
</reference>
<evidence type="ECO:0000313" key="3">
    <source>
        <dbReference type="Proteomes" id="UP000215335"/>
    </source>
</evidence>
<feature type="signal peptide" evidence="1">
    <location>
        <begin position="1"/>
        <end position="23"/>
    </location>
</feature>
<evidence type="ECO:0000313" key="2">
    <source>
        <dbReference type="EMBL" id="OXU28777.1"/>
    </source>
</evidence>
<comment type="caution">
    <text evidence="2">The sequence shown here is derived from an EMBL/GenBank/DDBJ whole genome shotgun (WGS) entry which is preliminary data.</text>
</comment>
<protein>
    <submittedName>
        <fullName evidence="2">Uncharacterized protein</fullName>
    </submittedName>
</protein>
<accession>A0A232FEP1</accession>
<evidence type="ECO:0000256" key="1">
    <source>
        <dbReference type="SAM" id="SignalP"/>
    </source>
</evidence>
<gene>
    <name evidence="2" type="ORF">TSAR_003560</name>
</gene>
<sequence>MFPRCFIYFGMIALFVAVASIGAEETDDTEVQDRANPAVKAVAKILGSVFASAAAGCLTEAATACKSHWKNPKKALKCGKDWLARNKGRCAVGK</sequence>
<keyword evidence="1" id="KW-0732">Signal</keyword>
<dbReference type="Proteomes" id="UP000215335">
    <property type="component" value="Unassembled WGS sequence"/>
</dbReference>
<keyword evidence="3" id="KW-1185">Reference proteome</keyword>
<dbReference type="EMBL" id="NNAY01000380">
    <property type="protein sequence ID" value="OXU28777.1"/>
    <property type="molecule type" value="Genomic_DNA"/>
</dbReference>
<name>A0A232FEP1_9HYME</name>
<dbReference type="AlphaFoldDB" id="A0A232FEP1"/>
<organism evidence="2 3">
    <name type="scientific">Trichomalopsis sarcophagae</name>
    <dbReference type="NCBI Taxonomy" id="543379"/>
    <lineage>
        <taxon>Eukaryota</taxon>
        <taxon>Metazoa</taxon>
        <taxon>Ecdysozoa</taxon>
        <taxon>Arthropoda</taxon>
        <taxon>Hexapoda</taxon>
        <taxon>Insecta</taxon>
        <taxon>Pterygota</taxon>
        <taxon>Neoptera</taxon>
        <taxon>Endopterygota</taxon>
        <taxon>Hymenoptera</taxon>
        <taxon>Apocrita</taxon>
        <taxon>Proctotrupomorpha</taxon>
        <taxon>Chalcidoidea</taxon>
        <taxon>Pteromalidae</taxon>
        <taxon>Pteromalinae</taxon>
        <taxon>Trichomalopsis</taxon>
    </lineage>
</organism>
<proteinExistence type="predicted"/>
<feature type="chain" id="PRO_5012534022" evidence="1">
    <location>
        <begin position="24"/>
        <end position="94"/>
    </location>
</feature>